<organism evidence="1">
    <name type="scientific">Arundo donax</name>
    <name type="common">Giant reed</name>
    <name type="synonym">Donax arundinaceus</name>
    <dbReference type="NCBI Taxonomy" id="35708"/>
    <lineage>
        <taxon>Eukaryota</taxon>
        <taxon>Viridiplantae</taxon>
        <taxon>Streptophyta</taxon>
        <taxon>Embryophyta</taxon>
        <taxon>Tracheophyta</taxon>
        <taxon>Spermatophyta</taxon>
        <taxon>Magnoliopsida</taxon>
        <taxon>Liliopsida</taxon>
        <taxon>Poales</taxon>
        <taxon>Poaceae</taxon>
        <taxon>PACMAD clade</taxon>
        <taxon>Arundinoideae</taxon>
        <taxon>Arundineae</taxon>
        <taxon>Arundo</taxon>
    </lineage>
</organism>
<sequence length="16" mass="1770">MDQHNKSSLAKLTPIS</sequence>
<reference evidence="1" key="1">
    <citation type="submission" date="2014-09" db="EMBL/GenBank/DDBJ databases">
        <authorList>
            <person name="Magalhaes I.L.F."/>
            <person name="Oliveira U."/>
            <person name="Santos F.R."/>
            <person name="Vidigal T.H.D.A."/>
            <person name="Brescovit A.D."/>
            <person name="Santos A.J."/>
        </authorList>
    </citation>
    <scope>NUCLEOTIDE SEQUENCE</scope>
    <source>
        <tissue evidence="1">Shoot tissue taken approximately 20 cm above the soil surface</tissue>
    </source>
</reference>
<dbReference type="AlphaFoldDB" id="A0A0A8ZW40"/>
<evidence type="ECO:0000313" key="1">
    <source>
        <dbReference type="EMBL" id="JAD43579.1"/>
    </source>
</evidence>
<proteinExistence type="predicted"/>
<protein>
    <submittedName>
        <fullName evidence="1">Uncharacterized protein</fullName>
    </submittedName>
</protein>
<accession>A0A0A8ZW40</accession>
<name>A0A0A8ZW40_ARUDO</name>
<dbReference type="EMBL" id="GBRH01254316">
    <property type="protein sequence ID" value="JAD43579.1"/>
    <property type="molecule type" value="Transcribed_RNA"/>
</dbReference>
<reference evidence="1" key="2">
    <citation type="journal article" date="2015" name="Data Brief">
        <title>Shoot transcriptome of the giant reed, Arundo donax.</title>
        <authorList>
            <person name="Barrero R.A."/>
            <person name="Guerrero F.D."/>
            <person name="Moolhuijzen P."/>
            <person name="Goolsby J.A."/>
            <person name="Tidwell J."/>
            <person name="Bellgard S.E."/>
            <person name="Bellgard M.I."/>
        </authorList>
    </citation>
    <scope>NUCLEOTIDE SEQUENCE</scope>
    <source>
        <tissue evidence="1">Shoot tissue taken approximately 20 cm above the soil surface</tissue>
    </source>
</reference>